<dbReference type="InterPro" id="IPR001584">
    <property type="entry name" value="Integrase_cat-core"/>
</dbReference>
<dbReference type="NCBIfam" id="NF033516">
    <property type="entry name" value="transpos_IS3"/>
    <property type="match status" value="1"/>
</dbReference>
<dbReference type="InterPro" id="IPR048020">
    <property type="entry name" value="Transpos_IS3"/>
</dbReference>
<dbReference type="Proteomes" id="UP000512167">
    <property type="component" value="Chromosome"/>
</dbReference>
<dbReference type="InterPro" id="IPR036397">
    <property type="entry name" value="RNaseH_sf"/>
</dbReference>
<dbReference type="PANTHER" id="PTHR46889:SF4">
    <property type="entry name" value="TRANSPOSASE INSO FOR INSERTION SEQUENCE ELEMENT IS911B-RELATED"/>
    <property type="match status" value="1"/>
</dbReference>
<proteinExistence type="predicted"/>
<evidence type="ECO:0000313" key="4">
    <source>
        <dbReference type="Proteomes" id="UP000512167"/>
    </source>
</evidence>
<dbReference type="PANTHER" id="PTHR46889">
    <property type="entry name" value="TRANSPOSASE INSF FOR INSERTION SEQUENCE IS3B-RELATED"/>
    <property type="match status" value="1"/>
</dbReference>
<comment type="function">
    <text evidence="1">Involved in the transposition of the insertion sequence.</text>
</comment>
<sequence>MYKKKLIKQYEFELKDKFKARYYVKDLCKYLEVHRSSYYRYLKRKTYLTHQEQTKNHLKMLIKNYHEMYPTKGYRSIRKDIRDETGWVVSYYLMYRCFREMGISSKARRKAFRRPKHQSDKFPNLVNNNWLTSRPFEIVCSDTTMLVINGKKYDWNYHIDVFNNEMVGWNLANYKHGMGVMNHHNSLKDFLKIKEERGYGDLNTILHSDQGNIYASKKFEKAHKDYPITRSMSRVATPTDNAVIESLNGWIKADIKKNLKIDDFQDPWKAIEIYVNYFNNKRPSWKLNYLSPVEYRIIKGIK</sequence>
<accession>A0A7L6N666</accession>
<dbReference type="EMBL" id="CP051151">
    <property type="protein sequence ID" value="QLY40992.1"/>
    <property type="molecule type" value="Genomic_DNA"/>
</dbReference>
<name>A0A7L6N666_9MOLU</name>
<dbReference type="GO" id="GO:0003676">
    <property type="term" value="F:nucleic acid binding"/>
    <property type="evidence" value="ECO:0007669"/>
    <property type="project" value="InterPro"/>
</dbReference>
<dbReference type="Pfam" id="PF00665">
    <property type="entry name" value="rve"/>
    <property type="match status" value="1"/>
</dbReference>
<evidence type="ECO:0000259" key="2">
    <source>
        <dbReference type="PROSITE" id="PS50994"/>
    </source>
</evidence>
<reference evidence="3 4" key="1">
    <citation type="submission" date="2020-04" db="EMBL/GenBank/DDBJ databases">
        <authorList>
            <person name="Zheng R.K."/>
            <person name="Sun C.M."/>
        </authorList>
    </citation>
    <scope>NUCLEOTIDE SEQUENCE [LARGE SCALE GENOMIC DNA]</scope>
    <source>
        <strain evidence="4">zrk29</strain>
    </source>
</reference>
<dbReference type="GO" id="GO:0015074">
    <property type="term" value="P:DNA integration"/>
    <property type="evidence" value="ECO:0007669"/>
    <property type="project" value="InterPro"/>
</dbReference>
<evidence type="ECO:0000256" key="1">
    <source>
        <dbReference type="ARBA" id="ARBA00002286"/>
    </source>
</evidence>
<feature type="domain" description="Integrase catalytic" evidence="2">
    <location>
        <begin position="131"/>
        <end position="300"/>
    </location>
</feature>
<protein>
    <submittedName>
        <fullName evidence="3">IS3 family transposase</fullName>
    </submittedName>
</protein>
<dbReference type="Pfam" id="PF13276">
    <property type="entry name" value="HTH_21"/>
    <property type="match status" value="1"/>
</dbReference>
<keyword evidence="4" id="KW-1185">Reference proteome</keyword>
<dbReference type="KEGG" id="tbk:HF295_06995"/>
<organism evidence="3 4">
    <name type="scientific">Hujiaoplasma nucleasis</name>
    <dbReference type="NCBI Taxonomy" id="2725268"/>
    <lineage>
        <taxon>Bacteria</taxon>
        <taxon>Bacillati</taxon>
        <taxon>Mycoplasmatota</taxon>
        <taxon>Mollicutes</taxon>
        <taxon>Candidatus Izemoplasmatales</taxon>
        <taxon>Hujiaoplasmataceae</taxon>
        <taxon>Hujiaoplasma</taxon>
    </lineage>
</organism>
<dbReference type="InterPro" id="IPR050900">
    <property type="entry name" value="Transposase_IS3/IS150/IS904"/>
</dbReference>
<dbReference type="Pfam" id="PF13333">
    <property type="entry name" value="rve_2"/>
    <property type="match status" value="1"/>
</dbReference>
<evidence type="ECO:0000313" key="3">
    <source>
        <dbReference type="EMBL" id="QLY40992.1"/>
    </source>
</evidence>
<dbReference type="AlphaFoldDB" id="A0A7L6N666"/>
<dbReference type="InterPro" id="IPR012337">
    <property type="entry name" value="RNaseH-like_sf"/>
</dbReference>
<dbReference type="SUPFAM" id="SSF53098">
    <property type="entry name" value="Ribonuclease H-like"/>
    <property type="match status" value="1"/>
</dbReference>
<dbReference type="Gene3D" id="3.30.420.10">
    <property type="entry name" value="Ribonuclease H-like superfamily/Ribonuclease H"/>
    <property type="match status" value="1"/>
</dbReference>
<dbReference type="PROSITE" id="PS50994">
    <property type="entry name" value="INTEGRASE"/>
    <property type="match status" value="1"/>
</dbReference>
<dbReference type="InterPro" id="IPR025948">
    <property type="entry name" value="HTH-like_dom"/>
</dbReference>
<gene>
    <name evidence="3" type="ORF">HF295_06995</name>
</gene>